<evidence type="ECO:0000256" key="1">
    <source>
        <dbReference type="SAM" id="MobiDB-lite"/>
    </source>
</evidence>
<name>A0A6A5ZRY7_9PLEO</name>
<evidence type="ECO:0000313" key="3">
    <source>
        <dbReference type="Proteomes" id="UP000799770"/>
    </source>
</evidence>
<dbReference type="EMBL" id="ML977310">
    <property type="protein sequence ID" value="KAF2122482.1"/>
    <property type="molecule type" value="Genomic_DNA"/>
</dbReference>
<protein>
    <submittedName>
        <fullName evidence="2">Uncharacterized protein</fullName>
    </submittedName>
</protein>
<keyword evidence="3" id="KW-1185">Reference proteome</keyword>
<feature type="compositionally biased region" description="Basic and acidic residues" evidence="1">
    <location>
        <begin position="27"/>
        <end position="45"/>
    </location>
</feature>
<evidence type="ECO:0000313" key="2">
    <source>
        <dbReference type="EMBL" id="KAF2122482.1"/>
    </source>
</evidence>
<proteinExistence type="predicted"/>
<feature type="region of interest" description="Disordered" evidence="1">
    <location>
        <begin position="15"/>
        <end position="76"/>
    </location>
</feature>
<organism evidence="2 3">
    <name type="scientific">Lophiotrema nucula</name>
    <dbReference type="NCBI Taxonomy" id="690887"/>
    <lineage>
        <taxon>Eukaryota</taxon>
        <taxon>Fungi</taxon>
        <taxon>Dikarya</taxon>
        <taxon>Ascomycota</taxon>
        <taxon>Pezizomycotina</taxon>
        <taxon>Dothideomycetes</taxon>
        <taxon>Pleosporomycetidae</taxon>
        <taxon>Pleosporales</taxon>
        <taxon>Lophiotremataceae</taxon>
        <taxon>Lophiotrema</taxon>
    </lineage>
</organism>
<feature type="region of interest" description="Disordered" evidence="1">
    <location>
        <begin position="154"/>
        <end position="201"/>
    </location>
</feature>
<accession>A0A6A5ZRY7</accession>
<dbReference type="Proteomes" id="UP000799770">
    <property type="component" value="Unassembled WGS sequence"/>
</dbReference>
<gene>
    <name evidence="2" type="ORF">BDV96DRAFT_593017</name>
</gene>
<reference evidence="2" key="1">
    <citation type="journal article" date="2020" name="Stud. Mycol.">
        <title>101 Dothideomycetes genomes: a test case for predicting lifestyles and emergence of pathogens.</title>
        <authorList>
            <person name="Haridas S."/>
            <person name="Albert R."/>
            <person name="Binder M."/>
            <person name="Bloem J."/>
            <person name="Labutti K."/>
            <person name="Salamov A."/>
            <person name="Andreopoulos B."/>
            <person name="Baker S."/>
            <person name="Barry K."/>
            <person name="Bills G."/>
            <person name="Bluhm B."/>
            <person name="Cannon C."/>
            <person name="Castanera R."/>
            <person name="Culley D."/>
            <person name="Daum C."/>
            <person name="Ezra D."/>
            <person name="Gonzalez J."/>
            <person name="Henrissat B."/>
            <person name="Kuo A."/>
            <person name="Liang C."/>
            <person name="Lipzen A."/>
            <person name="Lutzoni F."/>
            <person name="Magnuson J."/>
            <person name="Mondo S."/>
            <person name="Nolan M."/>
            <person name="Ohm R."/>
            <person name="Pangilinan J."/>
            <person name="Park H.-J."/>
            <person name="Ramirez L."/>
            <person name="Alfaro M."/>
            <person name="Sun H."/>
            <person name="Tritt A."/>
            <person name="Yoshinaga Y."/>
            <person name="Zwiers L.-H."/>
            <person name="Turgeon B."/>
            <person name="Goodwin S."/>
            <person name="Spatafora J."/>
            <person name="Crous P."/>
            <person name="Grigoriev I."/>
        </authorList>
    </citation>
    <scope>NUCLEOTIDE SEQUENCE</scope>
    <source>
        <strain evidence="2">CBS 627.86</strain>
    </source>
</reference>
<sequence length="238" mass="26237">MDKLLSNSSWSVVIPEASAWSTSSPRASHDDSMNAKKATIEEAQKQSDTSSMRNTPKAHATIAQEDAQEARGMQTDVSERLSALTITSCAHIQVAETDLNIMQEDGTRGGEQMDYEAQTGALRGPHTESAATSQSLFPRKSLEEMIAYRKTMKAQQRSADGPADIRAHDARSSLCPPSTLGDLPRFSQTGPNERYAQSRHDIQEVRNKVRAEKLLKGWRVEMRNPKIKGVTVLDARNA</sequence>
<dbReference type="AlphaFoldDB" id="A0A6A5ZRY7"/>